<sequence>MPIWKNKKMHNFNDGRLRFNKKKVLKILICQKGAMMMGTKFELISGEEISIRGKCLSCKSLICSCPMRPDCSGIVNPEFIKRKDYDGKINGIGGMFCPTCRA</sequence>
<dbReference type="EMBL" id="PETS01000130">
    <property type="protein sequence ID" value="PIV50459.1"/>
    <property type="molecule type" value="Genomic_DNA"/>
</dbReference>
<evidence type="ECO:0000313" key="1">
    <source>
        <dbReference type="EMBL" id="PIV50459.1"/>
    </source>
</evidence>
<proteinExistence type="predicted"/>
<accession>A0A2M7DKZ5</accession>
<dbReference type="AlphaFoldDB" id="A0A2M7DKZ5"/>
<gene>
    <name evidence="1" type="ORF">COS18_05045</name>
</gene>
<organism evidence="1 2">
    <name type="scientific">Candidatus Falkowbacteria bacterium CG02_land_8_20_14_3_00_36_14</name>
    <dbReference type="NCBI Taxonomy" id="1974560"/>
    <lineage>
        <taxon>Bacteria</taxon>
        <taxon>Candidatus Falkowiibacteriota</taxon>
    </lineage>
</organism>
<name>A0A2M7DKZ5_9BACT</name>
<comment type="caution">
    <text evidence="1">The sequence shown here is derived from an EMBL/GenBank/DDBJ whole genome shotgun (WGS) entry which is preliminary data.</text>
</comment>
<reference evidence="2" key="1">
    <citation type="submission" date="2017-09" db="EMBL/GenBank/DDBJ databases">
        <title>Depth-based differentiation of microbial function through sediment-hosted aquifers and enrichment of novel symbionts in the deep terrestrial subsurface.</title>
        <authorList>
            <person name="Probst A.J."/>
            <person name="Ladd B."/>
            <person name="Jarett J.K."/>
            <person name="Geller-Mcgrath D.E."/>
            <person name="Sieber C.M.K."/>
            <person name="Emerson J.B."/>
            <person name="Anantharaman K."/>
            <person name="Thomas B.C."/>
            <person name="Malmstrom R."/>
            <person name="Stieglmeier M."/>
            <person name="Klingl A."/>
            <person name="Woyke T."/>
            <person name="Ryan C.M."/>
            <person name="Banfield J.F."/>
        </authorList>
    </citation>
    <scope>NUCLEOTIDE SEQUENCE [LARGE SCALE GENOMIC DNA]</scope>
</reference>
<protein>
    <submittedName>
        <fullName evidence="1">Uncharacterized protein</fullName>
    </submittedName>
</protein>
<dbReference type="Proteomes" id="UP000228896">
    <property type="component" value="Unassembled WGS sequence"/>
</dbReference>
<evidence type="ECO:0000313" key="2">
    <source>
        <dbReference type="Proteomes" id="UP000228896"/>
    </source>
</evidence>